<gene>
    <name evidence="1" type="ORF">O6H91_09G050400</name>
</gene>
<proteinExistence type="predicted"/>
<keyword evidence="2" id="KW-1185">Reference proteome</keyword>
<evidence type="ECO:0000313" key="1">
    <source>
        <dbReference type="EMBL" id="KAJ7543728.1"/>
    </source>
</evidence>
<accession>A0ACC2CP77</accession>
<reference evidence="2" key="1">
    <citation type="journal article" date="2024" name="Proc. Natl. Acad. Sci. U.S.A.">
        <title>Extraordinary preservation of gene collinearity over three hundred million years revealed in homosporous lycophytes.</title>
        <authorList>
            <person name="Li C."/>
            <person name="Wickell D."/>
            <person name="Kuo L.Y."/>
            <person name="Chen X."/>
            <person name="Nie B."/>
            <person name="Liao X."/>
            <person name="Peng D."/>
            <person name="Ji J."/>
            <person name="Jenkins J."/>
            <person name="Williams M."/>
            <person name="Shu S."/>
            <person name="Plott C."/>
            <person name="Barry K."/>
            <person name="Rajasekar S."/>
            <person name="Grimwood J."/>
            <person name="Han X."/>
            <person name="Sun S."/>
            <person name="Hou Z."/>
            <person name="He W."/>
            <person name="Dai G."/>
            <person name="Sun C."/>
            <person name="Schmutz J."/>
            <person name="Leebens-Mack J.H."/>
            <person name="Li F.W."/>
            <person name="Wang L."/>
        </authorList>
    </citation>
    <scope>NUCLEOTIDE SEQUENCE [LARGE SCALE GENOMIC DNA]</scope>
    <source>
        <strain evidence="2">cv. PW_Plant_1</strain>
    </source>
</reference>
<evidence type="ECO:0000313" key="2">
    <source>
        <dbReference type="Proteomes" id="UP001162992"/>
    </source>
</evidence>
<dbReference type="EMBL" id="CM055100">
    <property type="protein sequence ID" value="KAJ7543728.1"/>
    <property type="molecule type" value="Genomic_DNA"/>
</dbReference>
<organism evidence="1 2">
    <name type="scientific">Diphasiastrum complanatum</name>
    <name type="common">Issler's clubmoss</name>
    <name type="synonym">Lycopodium complanatum</name>
    <dbReference type="NCBI Taxonomy" id="34168"/>
    <lineage>
        <taxon>Eukaryota</taxon>
        <taxon>Viridiplantae</taxon>
        <taxon>Streptophyta</taxon>
        <taxon>Embryophyta</taxon>
        <taxon>Tracheophyta</taxon>
        <taxon>Lycopodiopsida</taxon>
        <taxon>Lycopodiales</taxon>
        <taxon>Lycopodiaceae</taxon>
        <taxon>Lycopodioideae</taxon>
        <taxon>Diphasiastrum</taxon>
    </lineage>
</organism>
<comment type="caution">
    <text evidence="1">The sequence shown here is derived from an EMBL/GenBank/DDBJ whole genome shotgun (WGS) entry which is preliminary data.</text>
</comment>
<sequence length="203" mass="22660">MNTEGLAKRVRDPKDDVGEDPYSSNDKVPKVSRKQGMRGIRSLLIAVVLPFAAGSIVALRNSPDEWYNSLKKPFWNPPNWLFGLVWSLLYPVMGLASWLVWAKGGRQRSMCPLTLYVLQLGLNLLWSPLFFGWHSPLLAFVDVSALAAVLLMCIFAFKALNPVASHLMKPYLAWVLLAAALNLSILVKNMGSQETAVTEFEQQ</sequence>
<protein>
    <submittedName>
        <fullName evidence="1">Uncharacterized protein</fullName>
    </submittedName>
</protein>
<dbReference type="Proteomes" id="UP001162992">
    <property type="component" value="Chromosome 9"/>
</dbReference>
<name>A0ACC2CP77_DIPCM</name>